<keyword evidence="2" id="KW-1185">Reference proteome</keyword>
<evidence type="ECO:0000313" key="2">
    <source>
        <dbReference type="Proteomes" id="UP000653644"/>
    </source>
</evidence>
<dbReference type="EMBL" id="BMVN01000001">
    <property type="protein sequence ID" value="GHA00762.1"/>
    <property type="molecule type" value="Genomic_DNA"/>
</dbReference>
<accession>A0ABQ3CCF9</accession>
<proteinExistence type="predicted"/>
<dbReference type="RefSeq" id="WP_189881157.1">
    <property type="nucleotide sequence ID" value="NZ_BMVN01000001.1"/>
</dbReference>
<protein>
    <submittedName>
        <fullName evidence="1">Uncharacterized protein</fullName>
    </submittedName>
</protein>
<sequence>MHEERAGAAERLLALIGEHRDTIHEALGEEQFTVLLARLTALAEAPADDDRAVRRALHGVRLVLLKLPLGHPVRGELDSPRGAVTLPGPGTVAGARELMAWYGLPSPARGPAYEPDPGHERLLREPALSAPEARARCGGAPPPELIGLRARDGGDRYPEFQFAPDGGTPYEVVLEVNRLLLADIDPWGAAAWWFSGNSWLGGTPAALLGRLPDHRLTGAARELAEGE</sequence>
<reference evidence="2" key="1">
    <citation type="journal article" date="2019" name="Int. J. Syst. Evol. Microbiol.">
        <title>The Global Catalogue of Microorganisms (GCM) 10K type strain sequencing project: providing services to taxonomists for standard genome sequencing and annotation.</title>
        <authorList>
            <consortium name="The Broad Institute Genomics Platform"/>
            <consortium name="The Broad Institute Genome Sequencing Center for Infectious Disease"/>
            <person name="Wu L."/>
            <person name="Ma J."/>
        </authorList>
    </citation>
    <scope>NUCLEOTIDE SEQUENCE [LARGE SCALE GENOMIC DNA]</scope>
    <source>
        <strain evidence="2">JCM 4733</strain>
    </source>
</reference>
<gene>
    <name evidence="1" type="ORF">GCM10010345_00400</name>
</gene>
<organism evidence="1 2">
    <name type="scientific">Streptomyces canarius</name>
    <dbReference type="NCBI Taxonomy" id="285453"/>
    <lineage>
        <taxon>Bacteria</taxon>
        <taxon>Bacillati</taxon>
        <taxon>Actinomycetota</taxon>
        <taxon>Actinomycetes</taxon>
        <taxon>Kitasatosporales</taxon>
        <taxon>Streptomycetaceae</taxon>
        <taxon>Streptomyces</taxon>
    </lineage>
</organism>
<evidence type="ECO:0000313" key="1">
    <source>
        <dbReference type="EMBL" id="GHA00762.1"/>
    </source>
</evidence>
<dbReference type="Proteomes" id="UP000653644">
    <property type="component" value="Unassembled WGS sequence"/>
</dbReference>
<comment type="caution">
    <text evidence="1">The sequence shown here is derived from an EMBL/GenBank/DDBJ whole genome shotgun (WGS) entry which is preliminary data.</text>
</comment>
<name>A0ABQ3CCF9_9ACTN</name>